<protein>
    <submittedName>
        <fullName evidence="1">Uncharacterized protein</fullName>
    </submittedName>
</protein>
<keyword evidence="2" id="KW-1185">Reference proteome</keyword>
<gene>
    <name evidence="1" type="ORF">AVEN_275270_1</name>
</gene>
<dbReference type="Proteomes" id="UP000499080">
    <property type="component" value="Unassembled WGS sequence"/>
</dbReference>
<dbReference type="AlphaFoldDB" id="A0A4Y2JIR7"/>
<proteinExistence type="predicted"/>
<accession>A0A4Y2JIR7</accession>
<reference evidence="1 2" key="1">
    <citation type="journal article" date="2019" name="Sci. Rep.">
        <title>Orb-weaving spider Araneus ventricosus genome elucidates the spidroin gene catalogue.</title>
        <authorList>
            <person name="Kono N."/>
            <person name="Nakamura H."/>
            <person name="Ohtoshi R."/>
            <person name="Moran D.A.P."/>
            <person name="Shinohara A."/>
            <person name="Yoshida Y."/>
            <person name="Fujiwara M."/>
            <person name="Mori M."/>
            <person name="Tomita M."/>
            <person name="Arakawa K."/>
        </authorList>
    </citation>
    <scope>NUCLEOTIDE SEQUENCE [LARGE SCALE GENOMIC DNA]</scope>
</reference>
<organism evidence="1 2">
    <name type="scientific">Araneus ventricosus</name>
    <name type="common">Orbweaver spider</name>
    <name type="synonym">Epeira ventricosa</name>
    <dbReference type="NCBI Taxonomy" id="182803"/>
    <lineage>
        <taxon>Eukaryota</taxon>
        <taxon>Metazoa</taxon>
        <taxon>Ecdysozoa</taxon>
        <taxon>Arthropoda</taxon>
        <taxon>Chelicerata</taxon>
        <taxon>Arachnida</taxon>
        <taxon>Araneae</taxon>
        <taxon>Araneomorphae</taxon>
        <taxon>Entelegynae</taxon>
        <taxon>Araneoidea</taxon>
        <taxon>Araneidae</taxon>
        <taxon>Araneus</taxon>
    </lineage>
</organism>
<dbReference type="EMBL" id="BGPR01190159">
    <property type="protein sequence ID" value="GBM88996.1"/>
    <property type="molecule type" value="Genomic_DNA"/>
</dbReference>
<sequence length="95" mass="10604">MESFLQHIRCRRNHQCLLLRLDLQQLGKIFESVSVAATGMSSSMDIHSSFGIPSGGSMAIGSFQSNVSQKSNLLLIVSADIRFQELVKNSWHPVW</sequence>
<evidence type="ECO:0000313" key="1">
    <source>
        <dbReference type="EMBL" id="GBM88996.1"/>
    </source>
</evidence>
<name>A0A4Y2JIR7_ARAVE</name>
<comment type="caution">
    <text evidence="1">The sequence shown here is derived from an EMBL/GenBank/DDBJ whole genome shotgun (WGS) entry which is preliminary data.</text>
</comment>
<evidence type="ECO:0000313" key="2">
    <source>
        <dbReference type="Proteomes" id="UP000499080"/>
    </source>
</evidence>